<sequence>MTYSLTYASSPPGVGKIFTVEATSEYFKLPLYSLNVIFKIAKHFNAILLLDKADAFIKHDLRRLESLALNGREIKNIATIAYALAEADASQVSYKYLELAAESNKKFSKEFGRERPVDRMYV</sequence>
<accession>A0A0G4PLT8</accession>
<dbReference type="PANTHER" id="PTHR46411">
    <property type="entry name" value="FAMILY ATPASE, PUTATIVE-RELATED"/>
    <property type="match status" value="1"/>
</dbReference>
<feature type="domain" description="AAA+ ATPase lid" evidence="1">
    <location>
        <begin position="47"/>
        <end position="93"/>
    </location>
</feature>
<dbReference type="PANTHER" id="PTHR46411:SF3">
    <property type="entry name" value="AAA+ ATPASE DOMAIN-CONTAINING PROTEIN"/>
    <property type="match status" value="1"/>
</dbReference>
<proteinExistence type="predicted"/>
<dbReference type="Proteomes" id="UP000053732">
    <property type="component" value="Unassembled WGS sequence"/>
</dbReference>
<dbReference type="InterPro" id="IPR056599">
    <property type="entry name" value="AAA_lid_fung"/>
</dbReference>
<evidence type="ECO:0000259" key="1">
    <source>
        <dbReference type="Pfam" id="PF23232"/>
    </source>
</evidence>
<name>A0A0G4PLT8_PENC3</name>
<dbReference type="AlphaFoldDB" id="A0A0G4PLT8"/>
<dbReference type="STRING" id="1429867.A0A0G4PLT8"/>
<dbReference type="EMBL" id="HG793155">
    <property type="protein sequence ID" value="CRL27367.1"/>
    <property type="molecule type" value="Genomic_DNA"/>
</dbReference>
<evidence type="ECO:0000313" key="2">
    <source>
        <dbReference type="EMBL" id="CRL27367.1"/>
    </source>
</evidence>
<reference evidence="2 3" key="1">
    <citation type="journal article" date="2014" name="Nat. Commun.">
        <title>Multiple recent horizontal transfers of a large genomic region in cheese making fungi.</title>
        <authorList>
            <person name="Cheeseman K."/>
            <person name="Ropars J."/>
            <person name="Renault P."/>
            <person name="Dupont J."/>
            <person name="Gouzy J."/>
            <person name="Branca A."/>
            <person name="Abraham A.L."/>
            <person name="Ceppi M."/>
            <person name="Conseiller E."/>
            <person name="Debuchy R."/>
            <person name="Malagnac F."/>
            <person name="Goarin A."/>
            <person name="Silar P."/>
            <person name="Lacoste S."/>
            <person name="Sallet E."/>
            <person name="Bensimon A."/>
            <person name="Giraud T."/>
            <person name="Brygoo Y."/>
        </authorList>
    </citation>
    <scope>NUCLEOTIDE SEQUENCE [LARGE SCALE GENOMIC DNA]</scope>
    <source>
        <strain evidence="3">FM 013</strain>
    </source>
</reference>
<gene>
    <name evidence="2" type="ORF">PCAMFM013_S022g000047</name>
</gene>
<evidence type="ECO:0000313" key="3">
    <source>
        <dbReference type="Proteomes" id="UP000053732"/>
    </source>
</evidence>
<keyword evidence="3" id="KW-1185">Reference proteome</keyword>
<protein>
    <submittedName>
        <fullName evidence="2">Str. FM013</fullName>
    </submittedName>
</protein>
<dbReference type="Pfam" id="PF23232">
    <property type="entry name" value="AAA_lid_13"/>
    <property type="match status" value="1"/>
</dbReference>
<organism evidence="2 3">
    <name type="scientific">Penicillium camemberti (strain FM 013)</name>
    <dbReference type="NCBI Taxonomy" id="1429867"/>
    <lineage>
        <taxon>Eukaryota</taxon>
        <taxon>Fungi</taxon>
        <taxon>Dikarya</taxon>
        <taxon>Ascomycota</taxon>
        <taxon>Pezizomycotina</taxon>
        <taxon>Eurotiomycetes</taxon>
        <taxon>Eurotiomycetidae</taxon>
        <taxon>Eurotiales</taxon>
        <taxon>Aspergillaceae</taxon>
        <taxon>Penicillium</taxon>
    </lineage>
</organism>